<feature type="transmembrane region" description="Helical" evidence="6">
    <location>
        <begin position="113"/>
        <end position="134"/>
    </location>
</feature>
<protein>
    <recommendedName>
        <fullName evidence="7">Rhodopsin domain-containing protein</fullName>
    </recommendedName>
</protein>
<dbReference type="EMBL" id="ML978069">
    <property type="protein sequence ID" value="KAF2015347.1"/>
    <property type="molecule type" value="Genomic_DNA"/>
</dbReference>
<keyword evidence="9" id="KW-1185">Reference proteome</keyword>
<evidence type="ECO:0000313" key="9">
    <source>
        <dbReference type="Proteomes" id="UP000799778"/>
    </source>
</evidence>
<dbReference type="Proteomes" id="UP000799778">
    <property type="component" value="Unassembled WGS sequence"/>
</dbReference>
<reference evidence="8" key="1">
    <citation type="journal article" date="2020" name="Stud. Mycol.">
        <title>101 Dothideomycetes genomes: a test case for predicting lifestyles and emergence of pathogens.</title>
        <authorList>
            <person name="Haridas S."/>
            <person name="Albert R."/>
            <person name="Binder M."/>
            <person name="Bloem J."/>
            <person name="Labutti K."/>
            <person name="Salamov A."/>
            <person name="Andreopoulos B."/>
            <person name="Baker S."/>
            <person name="Barry K."/>
            <person name="Bills G."/>
            <person name="Bluhm B."/>
            <person name="Cannon C."/>
            <person name="Castanera R."/>
            <person name="Culley D."/>
            <person name="Daum C."/>
            <person name="Ezra D."/>
            <person name="Gonzalez J."/>
            <person name="Henrissat B."/>
            <person name="Kuo A."/>
            <person name="Liang C."/>
            <person name="Lipzen A."/>
            <person name="Lutzoni F."/>
            <person name="Magnuson J."/>
            <person name="Mondo S."/>
            <person name="Nolan M."/>
            <person name="Ohm R."/>
            <person name="Pangilinan J."/>
            <person name="Park H.-J."/>
            <person name="Ramirez L."/>
            <person name="Alfaro M."/>
            <person name="Sun H."/>
            <person name="Tritt A."/>
            <person name="Yoshinaga Y."/>
            <person name="Zwiers L.-H."/>
            <person name="Turgeon B."/>
            <person name="Goodwin S."/>
            <person name="Spatafora J."/>
            <person name="Crous P."/>
            <person name="Grigoriev I."/>
        </authorList>
    </citation>
    <scope>NUCLEOTIDE SEQUENCE</scope>
    <source>
        <strain evidence="8">CBS 175.79</strain>
    </source>
</reference>
<accession>A0A6A5XR90</accession>
<dbReference type="GO" id="GO:0016020">
    <property type="term" value="C:membrane"/>
    <property type="evidence" value="ECO:0007669"/>
    <property type="project" value="UniProtKB-SubCell"/>
</dbReference>
<keyword evidence="3 6" id="KW-1133">Transmembrane helix</keyword>
<dbReference type="OrthoDB" id="5378633at2759"/>
<name>A0A6A5XR90_9PLEO</name>
<comment type="similarity">
    <text evidence="5">Belongs to the SAT4 family.</text>
</comment>
<proteinExistence type="inferred from homology"/>
<feature type="transmembrane region" description="Helical" evidence="6">
    <location>
        <begin position="146"/>
        <end position="165"/>
    </location>
</feature>
<dbReference type="GeneID" id="54288397"/>
<dbReference type="PANTHER" id="PTHR33048">
    <property type="entry name" value="PTH11-LIKE INTEGRAL MEMBRANE PROTEIN (AFU_ORTHOLOGUE AFUA_5G11245)"/>
    <property type="match status" value="1"/>
</dbReference>
<dbReference type="InterPro" id="IPR049326">
    <property type="entry name" value="Rhodopsin_dom_fungi"/>
</dbReference>
<gene>
    <name evidence="8" type="ORF">BU24DRAFT_450086</name>
</gene>
<evidence type="ECO:0000259" key="7">
    <source>
        <dbReference type="Pfam" id="PF20684"/>
    </source>
</evidence>
<sequence>MALSCVIAVPTFRKTLKYPNSHLSPFAQHESNRDPTRAAQAVKLSILAFYHNLFIASETFKKAVYATATLCIVWLIVATVIVLVQCRPINAFWDLSIASPSSPMVCYPSATVILGYEISNLLIDVIILLLPVVMVCRLRLPTWRKVLVAAIFLQGGFIVRITRVWRPPNTAINIHLPTALLWTNIQYGAAVICACLPTYGPLLKSGPVSRVAKRILNSCRREKRNHVSFHSWLKPGSGHDTSSVSKDVHDQRLRYDIESCNDEYSCKTIGDGQSDIARSRMSLSDDLAGKAIN</sequence>
<evidence type="ECO:0000256" key="1">
    <source>
        <dbReference type="ARBA" id="ARBA00004141"/>
    </source>
</evidence>
<evidence type="ECO:0000256" key="4">
    <source>
        <dbReference type="ARBA" id="ARBA00023136"/>
    </source>
</evidence>
<feature type="transmembrane region" description="Helical" evidence="6">
    <location>
        <begin position="185"/>
        <end position="203"/>
    </location>
</feature>
<dbReference type="InterPro" id="IPR052337">
    <property type="entry name" value="SAT4-like"/>
</dbReference>
<dbReference type="AlphaFoldDB" id="A0A6A5XR90"/>
<evidence type="ECO:0000256" key="2">
    <source>
        <dbReference type="ARBA" id="ARBA00022692"/>
    </source>
</evidence>
<evidence type="ECO:0000256" key="6">
    <source>
        <dbReference type="SAM" id="Phobius"/>
    </source>
</evidence>
<feature type="domain" description="Rhodopsin" evidence="7">
    <location>
        <begin position="40"/>
        <end position="204"/>
    </location>
</feature>
<keyword evidence="2 6" id="KW-0812">Transmembrane</keyword>
<evidence type="ECO:0000256" key="5">
    <source>
        <dbReference type="ARBA" id="ARBA00038359"/>
    </source>
</evidence>
<evidence type="ECO:0000256" key="3">
    <source>
        <dbReference type="ARBA" id="ARBA00022989"/>
    </source>
</evidence>
<dbReference type="PANTHER" id="PTHR33048:SF47">
    <property type="entry name" value="INTEGRAL MEMBRANE PROTEIN-RELATED"/>
    <property type="match status" value="1"/>
</dbReference>
<feature type="transmembrane region" description="Helical" evidence="6">
    <location>
        <begin position="63"/>
        <end position="84"/>
    </location>
</feature>
<dbReference type="RefSeq" id="XP_033383686.1">
    <property type="nucleotide sequence ID" value="XM_033531000.1"/>
</dbReference>
<organism evidence="8 9">
    <name type="scientific">Aaosphaeria arxii CBS 175.79</name>
    <dbReference type="NCBI Taxonomy" id="1450172"/>
    <lineage>
        <taxon>Eukaryota</taxon>
        <taxon>Fungi</taxon>
        <taxon>Dikarya</taxon>
        <taxon>Ascomycota</taxon>
        <taxon>Pezizomycotina</taxon>
        <taxon>Dothideomycetes</taxon>
        <taxon>Pleosporomycetidae</taxon>
        <taxon>Pleosporales</taxon>
        <taxon>Pleosporales incertae sedis</taxon>
        <taxon>Aaosphaeria</taxon>
    </lineage>
</organism>
<keyword evidence="4 6" id="KW-0472">Membrane</keyword>
<comment type="subcellular location">
    <subcellularLocation>
        <location evidence="1">Membrane</location>
        <topology evidence="1">Multi-pass membrane protein</topology>
    </subcellularLocation>
</comment>
<evidence type="ECO:0000313" key="8">
    <source>
        <dbReference type="EMBL" id="KAF2015347.1"/>
    </source>
</evidence>
<dbReference type="Pfam" id="PF20684">
    <property type="entry name" value="Fung_rhodopsin"/>
    <property type="match status" value="1"/>
</dbReference>